<dbReference type="InterPro" id="IPR050121">
    <property type="entry name" value="Cytochrome_P450_monoxygenase"/>
</dbReference>
<organism evidence="5 6">
    <name type="scientific">Daldinia eschscholtzii</name>
    <dbReference type="NCBI Taxonomy" id="292717"/>
    <lineage>
        <taxon>Eukaryota</taxon>
        <taxon>Fungi</taxon>
        <taxon>Dikarya</taxon>
        <taxon>Ascomycota</taxon>
        <taxon>Pezizomycotina</taxon>
        <taxon>Sordariomycetes</taxon>
        <taxon>Xylariomycetidae</taxon>
        <taxon>Xylariales</taxon>
        <taxon>Hypoxylaceae</taxon>
        <taxon>Daldinia</taxon>
    </lineage>
</organism>
<name>A0AAX6MW43_9PEZI</name>
<dbReference type="Gene3D" id="1.10.630.10">
    <property type="entry name" value="Cytochrome P450"/>
    <property type="match status" value="1"/>
</dbReference>
<evidence type="ECO:0008006" key="7">
    <source>
        <dbReference type="Google" id="ProtNLM"/>
    </source>
</evidence>
<keyword evidence="3 4" id="KW-0408">Iron</keyword>
<dbReference type="AlphaFoldDB" id="A0AAX6MW43"/>
<evidence type="ECO:0000256" key="1">
    <source>
        <dbReference type="ARBA" id="ARBA00022617"/>
    </source>
</evidence>
<dbReference type="GO" id="GO:0004497">
    <property type="term" value="F:monooxygenase activity"/>
    <property type="evidence" value="ECO:0007669"/>
    <property type="project" value="InterPro"/>
</dbReference>
<dbReference type="Pfam" id="PF00067">
    <property type="entry name" value="p450"/>
    <property type="match status" value="1"/>
</dbReference>
<dbReference type="PRINTS" id="PR00385">
    <property type="entry name" value="P450"/>
</dbReference>
<keyword evidence="6" id="KW-1185">Reference proteome</keyword>
<dbReference type="SUPFAM" id="SSF48264">
    <property type="entry name" value="Cytochrome P450"/>
    <property type="match status" value="1"/>
</dbReference>
<protein>
    <recommendedName>
        <fullName evidence="7">Cytochrome P450</fullName>
    </recommendedName>
</protein>
<comment type="cofactor">
    <cofactor evidence="4">
        <name>heme</name>
        <dbReference type="ChEBI" id="CHEBI:30413"/>
    </cofactor>
</comment>
<dbReference type="PANTHER" id="PTHR24305:SF222">
    <property type="entry name" value="CYTOCHROME P450 MONOOXYGENASE STCS"/>
    <property type="match status" value="1"/>
</dbReference>
<dbReference type="GO" id="GO:0005506">
    <property type="term" value="F:iron ion binding"/>
    <property type="evidence" value="ECO:0007669"/>
    <property type="project" value="InterPro"/>
</dbReference>
<evidence type="ECO:0000313" key="6">
    <source>
        <dbReference type="Proteomes" id="UP001369815"/>
    </source>
</evidence>
<dbReference type="Proteomes" id="UP001369815">
    <property type="component" value="Unassembled WGS sequence"/>
</dbReference>
<dbReference type="EMBL" id="JBANMG010000002">
    <property type="protein sequence ID" value="KAK6956858.1"/>
    <property type="molecule type" value="Genomic_DNA"/>
</dbReference>
<gene>
    <name evidence="5" type="ORF">Daesc_002139</name>
</gene>
<feature type="binding site" description="axial binding residue" evidence="4">
    <location>
        <position position="467"/>
    </location>
    <ligand>
        <name>heme</name>
        <dbReference type="ChEBI" id="CHEBI:30413"/>
    </ligand>
    <ligandPart>
        <name>Fe</name>
        <dbReference type="ChEBI" id="CHEBI:18248"/>
    </ligandPart>
</feature>
<dbReference type="CDD" id="cd11051">
    <property type="entry name" value="CYP59-like"/>
    <property type="match status" value="1"/>
</dbReference>
<dbReference type="PRINTS" id="PR00463">
    <property type="entry name" value="EP450I"/>
</dbReference>
<evidence type="ECO:0000256" key="3">
    <source>
        <dbReference type="ARBA" id="ARBA00023004"/>
    </source>
</evidence>
<evidence type="ECO:0000256" key="2">
    <source>
        <dbReference type="ARBA" id="ARBA00022723"/>
    </source>
</evidence>
<evidence type="ECO:0000313" key="5">
    <source>
        <dbReference type="EMBL" id="KAK6956858.1"/>
    </source>
</evidence>
<reference evidence="5 6" key="1">
    <citation type="journal article" date="2024" name="Front Chem Biol">
        <title>Unveiling the potential of Daldinia eschscholtzii MFLUCC 19-0629 through bioactivity and bioinformatics studies for enhanced sustainable agriculture production.</title>
        <authorList>
            <person name="Brooks S."/>
            <person name="Weaver J.A."/>
            <person name="Klomchit A."/>
            <person name="Alharthi S.A."/>
            <person name="Onlamun T."/>
            <person name="Nurani R."/>
            <person name="Vong T.K."/>
            <person name="Alberti F."/>
            <person name="Greco C."/>
        </authorList>
    </citation>
    <scope>NUCLEOTIDE SEQUENCE [LARGE SCALE GENOMIC DNA]</scope>
    <source>
        <strain evidence="5">MFLUCC 19-0629</strain>
    </source>
</reference>
<comment type="caution">
    <text evidence="5">The sequence shown here is derived from an EMBL/GenBank/DDBJ whole genome shotgun (WGS) entry which is preliminary data.</text>
</comment>
<accession>A0AAX6MW43</accession>
<dbReference type="PANTHER" id="PTHR24305">
    <property type="entry name" value="CYTOCHROME P450"/>
    <property type="match status" value="1"/>
</dbReference>
<dbReference type="InterPro" id="IPR036396">
    <property type="entry name" value="Cyt_P450_sf"/>
</dbReference>
<dbReference type="InterPro" id="IPR001128">
    <property type="entry name" value="Cyt_P450"/>
</dbReference>
<keyword evidence="2 4" id="KW-0479">Metal-binding</keyword>
<evidence type="ECO:0000256" key="4">
    <source>
        <dbReference type="PIRSR" id="PIRSR602401-1"/>
    </source>
</evidence>
<proteinExistence type="predicted"/>
<dbReference type="GO" id="GO:0016705">
    <property type="term" value="F:oxidoreductase activity, acting on paired donors, with incorporation or reduction of molecular oxygen"/>
    <property type="evidence" value="ECO:0007669"/>
    <property type="project" value="InterPro"/>
</dbReference>
<keyword evidence="1 4" id="KW-0349">Heme</keyword>
<sequence length="547" mass="61883">MLKSLVLAGFSLLAAYFYNKLRYKRFRQYASIPQLPPSLLLGHLKLMGEYLARGPADRHPDSVFIQMNEDLGRPPLMLVDLRPVNRPMVLIRSHEIAEQISRPSKAFPTSIPKSDLEYLEPVIGPRSILASHGDEWKALRKRFSPGFAPQYLMTLLPCILDKTVSFTEHLDSFVKLGDDFSLVPLGVNLTFDIIGAVVMGEDLHAQNAEPEKQSELIRIYRELVSAYIDDKADLPWWLIPRTIMKRRRLGKRIDAIVKDIIQRNYIAESDNGRSILSLALQDTKVLTPQLIDEACDQIKTFLFAGHDTTSTTIAWIFYELSLTPRALKAVRAELDDILGPETGVAEVRSKLLSPEGPDALRRMKYIAAVIKETLRLHPPAATARTTKHGTGFTVRAPDGQQHCLDGMIIYNCETLIHRDPDIYGDTANSFVPERWIGQDDEQSTSDLFSNQIPLSSWRPFERGPRNCIGQEFANTELRVIIAVVARRYDFVKVGLGEVETDDRQLPVTTEDGRFKVKSELYNVSNGLFLPNNRPYTNTCTIDKTSQY</sequence>
<dbReference type="GO" id="GO:0020037">
    <property type="term" value="F:heme binding"/>
    <property type="evidence" value="ECO:0007669"/>
    <property type="project" value="InterPro"/>
</dbReference>
<dbReference type="InterPro" id="IPR002401">
    <property type="entry name" value="Cyt_P450_E_grp-I"/>
</dbReference>